<evidence type="ECO:0000256" key="2">
    <source>
        <dbReference type="ARBA" id="ARBA00022737"/>
    </source>
</evidence>
<dbReference type="PROSITE" id="PS50893">
    <property type="entry name" value="ABC_TRANSPORTER_2"/>
    <property type="match status" value="1"/>
</dbReference>
<dbReference type="AlphaFoldDB" id="T1KGV6"/>
<dbReference type="InterPro" id="IPR058770">
    <property type="entry name" value="PWI_ABCF3"/>
</dbReference>
<reference evidence="9" key="1">
    <citation type="submission" date="2011-08" db="EMBL/GenBank/DDBJ databases">
        <authorList>
            <person name="Rombauts S."/>
        </authorList>
    </citation>
    <scope>NUCLEOTIDE SEQUENCE</scope>
    <source>
        <strain evidence="9">London</strain>
    </source>
</reference>
<dbReference type="Pfam" id="PF21365">
    <property type="entry name" value="Glyco_hydro_31_3rd"/>
    <property type="match status" value="1"/>
</dbReference>
<dbReference type="InterPro" id="IPR048395">
    <property type="entry name" value="Glyco_hydro_31_C"/>
</dbReference>
<keyword evidence="5" id="KW-0007">Acetylation</keyword>
<dbReference type="Pfam" id="PF26051">
    <property type="entry name" value="PWI_ABCF3"/>
    <property type="match status" value="1"/>
</dbReference>
<dbReference type="Proteomes" id="UP000015104">
    <property type="component" value="Unassembled WGS sequence"/>
</dbReference>
<keyword evidence="2" id="KW-0677">Repeat</keyword>
<dbReference type="STRING" id="32264.T1KGV6"/>
<dbReference type="GO" id="GO:0016887">
    <property type="term" value="F:ATP hydrolysis activity"/>
    <property type="evidence" value="ECO:0007669"/>
    <property type="project" value="InterPro"/>
</dbReference>
<evidence type="ECO:0000313" key="9">
    <source>
        <dbReference type="Proteomes" id="UP000015104"/>
    </source>
</evidence>
<dbReference type="CDD" id="cd03221">
    <property type="entry name" value="ABCF_EF-3"/>
    <property type="match status" value="1"/>
</dbReference>
<organism evidence="8 9">
    <name type="scientific">Tetranychus urticae</name>
    <name type="common">Two-spotted spider mite</name>
    <dbReference type="NCBI Taxonomy" id="32264"/>
    <lineage>
        <taxon>Eukaryota</taxon>
        <taxon>Metazoa</taxon>
        <taxon>Ecdysozoa</taxon>
        <taxon>Arthropoda</taxon>
        <taxon>Chelicerata</taxon>
        <taxon>Arachnida</taxon>
        <taxon>Acari</taxon>
        <taxon>Acariformes</taxon>
        <taxon>Trombidiformes</taxon>
        <taxon>Prostigmata</taxon>
        <taxon>Eleutherengona</taxon>
        <taxon>Raphignathae</taxon>
        <taxon>Tetranychoidea</taxon>
        <taxon>Tetranychidae</taxon>
        <taxon>Tetranychus</taxon>
    </lineage>
</organism>
<dbReference type="Gene3D" id="2.60.40.1180">
    <property type="entry name" value="Golgi alpha-mannosidase II"/>
    <property type="match status" value="1"/>
</dbReference>
<reference evidence="8" key="2">
    <citation type="submission" date="2015-06" db="UniProtKB">
        <authorList>
            <consortium name="EnsemblMetazoa"/>
        </authorList>
    </citation>
    <scope>IDENTIFICATION</scope>
</reference>
<evidence type="ECO:0000259" key="7">
    <source>
        <dbReference type="PROSITE" id="PS50893"/>
    </source>
</evidence>
<dbReference type="FunFam" id="3.40.50.300:FF:001092">
    <property type="entry name" value="ATP-binding cassette sub-family F member 2"/>
    <property type="match status" value="1"/>
</dbReference>
<dbReference type="InterPro" id="IPR013780">
    <property type="entry name" value="Glyco_hydro_b"/>
</dbReference>
<dbReference type="Gene3D" id="3.40.50.300">
    <property type="entry name" value="P-loop containing nucleotide triphosphate hydrolases"/>
    <property type="match status" value="3"/>
</dbReference>
<dbReference type="InterPro" id="IPR050611">
    <property type="entry name" value="ABCF"/>
</dbReference>
<feature type="domain" description="ABC transporter" evidence="7">
    <location>
        <begin position="490"/>
        <end position="684"/>
    </location>
</feature>
<evidence type="ECO:0000256" key="6">
    <source>
        <dbReference type="SAM" id="Coils"/>
    </source>
</evidence>
<proteinExistence type="inferred from homology"/>
<comment type="similarity">
    <text evidence="1">Belongs to the ABC transporter superfamily. ABCF family. EF3 subfamily.</text>
</comment>
<dbReference type="EnsemblMetazoa" id="tetur11g02160.1">
    <property type="protein sequence ID" value="tetur11g02160.1"/>
    <property type="gene ID" value="tetur11g02160"/>
</dbReference>
<dbReference type="InterPro" id="IPR003593">
    <property type="entry name" value="AAA+_ATPase"/>
</dbReference>
<dbReference type="SMART" id="SM00382">
    <property type="entry name" value="AAA"/>
    <property type="match status" value="2"/>
</dbReference>
<feature type="coiled-coil region" evidence="6">
    <location>
        <begin position="240"/>
        <end position="274"/>
    </location>
</feature>
<evidence type="ECO:0000256" key="1">
    <source>
        <dbReference type="ARBA" id="ARBA00011054"/>
    </source>
</evidence>
<keyword evidence="4" id="KW-0067">ATP-binding</keyword>
<evidence type="ECO:0000256" key="4">
    <source>
        <dbReference type="ARBA" id="ARBA00022840"/>
    </source>
</evidence>
<dbReference type="HOGENOM" id="CLU_000604_36_6_1"/>
<dbReference type="eggNOG" id="KOG0062">
    <property type="taxonomic scope" value="Eukaryota"/>
</dbReference>
<dbReference type="SUPFAM" id="SSF51011">
    <property type="entry name" value="Glycosyl hydrolase domain"/>
    <property type="match status" value="1"/>
</dbReference>
<dbReference type="InterPro" id="IPR032781">
    <property type="entry name" value="ABC_tran_Xtn"/>
</dbReference>
<dbReference type="GO" id="GO:0005524">
    <property type="term" value="F:ATP binding"/>
    <property type="evidence" value="ECO:0007669"/>
    <property type="project" value="UniProtKB-KW"/>
</dbReference>
<dbReference type="PANTHER" id="PTHR19211:SF117">
    <property type="entry name" value="ATP-BINDING CASSETTE SUB-FAMILY F MEMBER 3"/>
    <property type="match status" value="1"/>
</dbReference>
<accession>T1KGV6</accession>
<keyword evidence="3" id="KW-0547">Nucleotide-binding</keyword>
<dbReference type="SUPFAM" id="SSF52540">
    <property type="entry name" value="P-loop containing nucleoside triphosphate hydrolases"/>
    <property type="match status" value="3"/>
</dbReference>
<dbReference type="InterPro" id="IPR027417">
    <property type="entry name" value="P-loop_NTPase"/>
</dbReference>
<evidence type="ECO:0000256" key="3">
    <source>
        <dbReference type="ARBA" id="ARBA00022741"/>
    </source>
</evidence>
<dbReference type="PROSITE" id="PS00211">
    <property type="entry name" value="ABC_TRANSPORTER_1"/>
    <property type="match status" value="1"/>
</dbReference>
<dbReference type="PANTHER" id="PTHR19211">
    <property type="entry name" value="ATP-BINDING TRANSPORT PROTEIN-RELATED"/>
    <property type="match status" value="1"/>
</dbReference>
<evidence type="ECO:0000313" key="8">
    <source>
        <dbReference type="EnsemblMetazoa" id="tetur11g02160.1"/>
    </source>
</evidence>
<evidence type="ECO:0000256" key="5">
    <source>
        <dbReference type="ARBA" id="ARBA00022990"/>
    </source>
</evidence>
<keyword evidence="6" id="KW-0175">Coiled coil</keyword>
<sequence>MAPPLIHLMSKVSRPNLEYTICTGPNVNDLHTHVSRTWLVRTRNNNPSDPSQVIPQSIFLEKPIWNIDRKVMTSLNHDKAPIFTNYEKLYDRKFNQGWPICRPIWWLDSQSAETYTIDDQFAIGNDILVAPFLEMGKTIRDIYLPSADDAVNTFWWCKMSKTEYIISLNFPLIDEDVSSYIFNVLKAGKHEFQDREDIFECLGEVLMDVTNGEKKRLKRHQMVLALMVIVLFPILLGEMLSNMTGNLEEYKKKMEKAEAKIKTKHDRRDAAEGTIVLLRDIKIDETGRCKDIRIENFDISFGNKLLLSEADLILSYGRRYGLVGRNGIGKSTLLKMISNGSLITPKHISVLHVEQEVVGNETTALDAVLECDLARASLLAEEKRLLAIKDGSEDVNAKLEKVYADLNATEADKSPARAASILTEYESQMDFRKHTQEFIDKFRYNAKRASLVQSKIKMLEKLPVLKPLEKEEKLVLKFPECEPLSGAPILQLDEVSFGWGDGEDVLHKISLNLQSRICIVGDNGSGKTTLLKLLIGDISPRSGERKAHRNLKIGYFSQHHIDQLTMGQSSIEFLAFSGDLGLQPIESLSGGQKSRVAFAVMALANPQLIILDEPTNHLDVETVEALGDAINKYNGGVMLVSHYETLIQMVCKELWLVKNKKVLSFEYGFEEYRLLIEKELEDVK</sequence>
<protein>
    <recommendedName>
        <fullName evidence="7">ABC transporter domain-containing protein</fullName>
    </recommendedName>
</protein>
<dbReference type="EMBL" id="CAEY01000071">
    <property type="status" value="NOT_ANNOTATED_CDS"/>
    <property type="molecule type" value="Genomic_DNA"/>
</dbReference>
<keyword evidence="9" id="KW-1185">Reference proteome</keyword>
<dbReference type="Pfam" id="PF12848">
    <property type="entry name" value="ABC_tran_Xtn"/>
    <property type="match status" value="1"/>
</dbReference>
<dbReference type="Pfam" id="PF00005">
    <property type="entry name" value="ABC_tran"/>
    <property type="match status" value="2"/>
</dbReference>
<dbReference type="InterPro" id="IPR003439">
    <property type="entry name" value="ABC_transporter-like_ATP-bd"/>
</dbReference>
<dbReference type="InterPro" id="IPR017871">
    <property type="entry name" value="ABC_transporter-like_CS"/>
</dbReference>
<dbReference type="FunFam" id="3.40.50.300:FF:001197">
    <property type="entry name" value="Putative ATP-binding cassette family ATPase"/>
    <property type="match status" value="1"/>
</dbReference>
<name>T1KGV6_TETUR</name>